<dbReference type="AlphaFoldDB" id="A0A3B1BJC1"/>
<keyword evidence="2" id="KW-0067">ATP-binding</keyword>
<dbReference type="Pfam" id="PF00270">
    <property type="entry name" value="DEAD"/>
    <property type="match status" value="1"/>
</dbReference>
<dbReference type="InterPro" id="IPR027417">
    <property type="entry name" value="P-loop_NTPase"/>
</dbReference>
<feature type="domain" description="Helicase C-terminal" evidence="5">
    <location>
        <begin position="272"/>
        <end position="424"/>
    </location>
</feature>
<dbReference type="InterPro" id="IPR001650">
    <property type="entry name" value="Helicase_C-like"/>
</dbReference>
<dbReference type="SMART" id="SM00490">
    <property type="entry name" value="HELICc"/>
    <property type="match status" value="1"/>
</dbReference>
<dbReference type="GO" id="GO:0005524">
    <property type="term" value="F:ATP binding"/>
    <property type="evidence" value="ECO:0007669"/>
    <property type="project" value="UniProtKB-KW"/>
</dbReference>
<dbReference type="Gene3D" id="3.30.420.10">
    <property type="entry name" value="Ribonuclease H-like superfamily/Ribonuclease H"/>
    <property type="match status" value="1"/>
</dbReference>
<dbReference type="PROSITE" id="PS51192">
    <property type="entry name" value="HELICASE_ATP_BIND_1"/>
    <property type="match status" value="1"/>
</dbReference>
<dbReference type="PANTHER" id="PTHR47957:SF3">
    <property type="entry name" value="ATP-DEPENDENT HELICASE HRQ1"/>
    <property type="match status" value="1"/>
</dbReference>
<dbReference type="CDD" id="cd17923">
    <property type="entry name" value="DEXHc_Hrq1-like"/>
    <property type="match status" value="1"/>
</dbReference>
<evidence type="ECO:0000313" key="6">
    <source>
        <dbReference type="EMBL" id="VAX16212.1"/>
    </source>
</evidence>
<dbReference type="GO" id="GO:0005634">
    <property type="term" value="C:nucleus"/>
    <property type="evidence" value="ECO:0007669"/>
    <property type="project" value="TreeGrafter"/>
</dbReference>
<name>A0A3B1BJC1_9ZZZZ</name>
<dbReference type="GO" id="GO:0043138">
    <property type="term" value="F:3'-5' DNA helicase activity"/>
    <property type="evidence" value="ECO:0007669"/>
    <property type="project" value="TreeGrafter"/>
</dbReference>
<dbReference type="EMBL" id="UOGE01000004">
    <property type="protein sequence ID" value="VAX16212.1"/>
    <property type="molecule type" value="Genomic_DNA"/>
</dbReference>
<dbReference type="InterPro" id="IPR014001">
    <property type="entry name" value="Helicase_ATP-bd"/>
</dbReference>
<dbReference type="InterPro" id="IPR012337">
    <property type="entry name" value="RNaseH-like_sf"/>
</dbReference>
<dbReference type="Pfam" id="PF22982">
    <property type="entry name" value="WHD_HRQ1"/>
    <property type="match status" value="1"/>
</dbReference>
<sequence>MIQIVPVSSLIKELKERGDIGRYIVYDKTIPPQRADMAKLPELHPALKAKLKSLNFTKLYSHQTKAIEAALNGENVIIATPTASGKTLCYTVPVIHELLDNPDSTALFLFPLKALARDQFASFTRMCHGLPGDIRAYVFDGDTKPYDRKKVLAAKPGVIFTNPDMLHLSILPYHSKWEQFFKQLKYVVIDETHTYRGVFGSHIAQVMRRLLRIARHYGRDPVLISSSATINNPDEFARALTGESFTLVEKSGAPRPGGHFIFYNTEGSPYTDSSKLMRAAVNEGLKTIVFTKARKVTELIYTWTIQAQPELAGRIGNYRAGFLPEERRRIENDLFSGKLDGVVSTSALEMGVDIGGLDVCILAGYPGAIINTWQRSGRVGRGEREFLIILVALRDALDQHFIRNPEDFFTRDFEAAVIDPDNETILKAHLVCAAVELPIPDDDPFLSPDKHKKVFAELAEDNILLRSADSAKWLSRRRYPHREVNIRSIGASYTIFGEDGKTVIGSISGSRVYSEGHVGAVYLHAGRQYIVTRLDMEKKVIHVKPMEEKYYTRARIDKETDILSTMAEKRVNGFTVKLGKLKVTEQVKGFEKRSIFGQETLGVVDLDMPRTEFNTVGFWIEFGDEVKKEIERREMMFMGGIHAFEHVSIALFPLIALCDRNDIGGIAYPLHPSVGKAAIFFYDGYPDGVGLCESVFHKAPNLWEAALELLNECECDQGCPSCIHSPKCGSGNKPLDKMAAIRLLMIVCGKIEKPKCEPEPAASPDALVAPATAEPAFREELQTYDPAPDRRIVFFDIETQLSANEVGGWGNLKGMRMAVAIAYDSREKKYTRYWEDDAQALIDKLISADLVIGFNHIRFDYGVLERYTSYNLERVTKNFDIMLDVWDRLGHRLSLNALSQATLDHGKTADGLQSLKWWKEGKKEEVATYCEADVAVTKELFEFGLENQSLIYKLKSGEAVRLPLDWDLDKIIARAEKPKEPVKKRLKF</sequence>
<reference evidence="6" key="1">
    <citation type="submission" date="2018-06" db="EMBL/GenBank/DDBJ databases">
        <authorList>
            <person name="Zhirakovskaya E."/>
        </authorList>
    </citation>
    <scope>NUCLEOTIDE SEQUENCE</scope>
</reference>
<dbReference type="CDD" id="cd18797">
    <property type="entry name" value="SF2_C_Hrq"/>
    <property type="match status" value="1"/>
</dbReference>
<feature type="domain" description="Cyclic nucleotide-binding" evidence="3">
    <location>
        <begin position="530"/>
        <end position="611"/>
    </location>
</feature>
<dbReference type="GO" id="GO:0036297">
    <property type="term" value="P:interstrand cross-link repair"/>
    <property type="evidence" value="ECO:0007669"/>
    <property type="project" value="TreeGrafter"/>
</dbReference>
<keyword evidence="6" id="KW-0347">Helicase</keyword>
<protein>
    <submittedName>
        <fullName evidence="6">ATP-dependent RNA helicase, DEAD/DEAH box family</fullName>
    </submittedName>
</protein>
<dbReference type="SUPFAM" id="SSF53098">
    <property type="entry name" value="Ribonuclease H-like"/>
    <property type="match status" value="1"/>
</dbReference>
<accession>A0A3B1BJC1</accession>
<dbReference type="InterPro" id="IPR000595">
    <property type="entry name" value="cNMP-bd_dom"/>
</dbReference>
<gene>
    <name evidence="6" type="ORF">MNBD_NITROSPINAE02-311</name>
</gene>
<dbReference type="PROSITE" id="PS51194">
    <property type="entry name" value="HELICASE_CTER"/>
    <property type="match status" value="1"/>
</dbReference>
<dbReference type="InterPro" id="IPR011545">
    <property type="entry name" value="DEAD/DEAH_box_helicase_dom"/>
</dbReference>
<dbReference type="GO" id="GO:0003676">
    <property type="term" value="F:nucleic acid binding"/>
    <property type="evidence" value="ECO:0007669"/>
    <property type="project" value="InterPro"/>
</dbReference>
<feature type="domain" description="Helicase ATP-binding" evidence="4">
    <location>
        <begin position="67"/>
        <end position="248"/>
    </location>
</feature>
<dbReference type="Pfam" id="PF13482">
    <property type="entry name" value="RNase_H_2"/>
    <property type="match status" value="1"/>
</dbReference>
<dbReference type="InterPro" id="IPR055227">
    <property type="entry name" value="HRQ1_WHD"/>
</dbReference>
<proteinExistence type="predicted"/>
<dbReference type="PROSITE" id="PS50042">
    <property type="entry name" value="CNMP_BINDING_3"/>
    <property type="match status" value="1"/>
</dbReference>
<dbReference type="InterPro" id="IPR036397">
    <property type="entry name" value="RNaseH_sf"/>
</dbReference>
<evidence type="ECO:0000256" key="1">
    <source>
        <dbReference type="ARBA" id="ARBA00022741"/>
    </source>
</evidence>
<organism evidence="6">
    <name type="scientific">hydrothermal vent metagenome</name>
    <dbReference type="NCBI Taxonomy" id="652676"/>
    <lineage>
        <taxon>unclassified sequences</taxon>
        <taxon>metagenomes</taxon>
        <taxon>ecological metagenomes</taxon>
    </lineage>
</organism>
<evidence type="ECO:0000259" key="4">
    <source>
        <dbReference type="PROSITE" id="PS51192"/>
    </source>
</evidence>
<dbReference type="Pfam" id="PF09369">
    <property type="entry name" value="MZB"/>
    <property type="match status" value="1"/>
</dbReference>
<evidence type="ECO:0000259" key="5">
    <source>
        <dbReference type="PROSITE" id="PS51194"/>
    </source>
</evidence>
<dbReference type="SUPFAM" id="SSF52540">
    <property type="entry name" value="P-loop containing nucleoside triphosphate hydrolases"/>
    <property type="match status" value="2"/>
</dbReference>
<dbReference type="Pfam" id="PF00271">
    <property type="entry name" value="Helicase_C"/>
    <property type="match status" value="1"/>
</dbReference>
<dbReference type="GO" id="GO:0006289">
    <property type="term" value="P:nucleotide-excision repair"/>
    <property type="evidence" value="ECO:0007669"/>
    <property type="project" value="TreeGrafter"/>
</dbReference>
<dbReference type="Gene3D" id="3.40.50.300">
    <property type="entry name" value="P-loop containing nucleotide triphosphate hydrolases"/>
    <property type="match status" value="2"/>
</dbReference>
<evidence type="ECO:0000259" key="3">
    <source>
        <dbReference type="PROSITE" id="PS50042"/>
    </source>
</evidence>
<dbReference type="InterPro" id="IPR018973">
    <property type="entry name" value="MZB"/>
</dbReference>
<dbReference type="InterPro" id="IPR038720">
    <property type="entry name" value="YprB_RNase_H-like_dom"/>
</dbReference>
<keyword evidence="1" id="KW-0547">Nucleotide-binding</keyword>
<dbReference type="SMART" id="SM00487">
    <property type="entry name" value="DEXDc"/>
    <property type="match status" value="1"/>
</dbReference>
<dbReference type="PANTHER" id="PTHR47957">
    <property type="entry name" value="ATP-DEPENDENT HELICASE HRQ1"/>
    <property type="match status" value="1"/>
</dbReference>
<keyword evidence="6" id="KW-0378">Hydrolase</keyword>
<evidence type="ECO:0000256" key="2">
    <source>
        <dbReference type="ARBA" id="ARBA00022840"/>
    </source>
</evidence>